<evidence type="ECO:0000256" key="1">
    <source>
        <dbReference type="SAM" id="MobiDB-lite"/>
    </source>
</evidence>
<evidence type="ECO:0000313" key="3">
    <source>
        <dbReference type="Proteomes" id="UP001153712"/>
    </source>
</evidence>
<dbReference type="EMBL" id="OU900097">
    <property type="protein sequence ID" value="CAG9861023.1"/>
    <property type="molecule type" value="Genomic_DNA"/>
</dbReference>
<protein>
    <recommendedName>
        <fullName evidence="4">Microtubule-associated protein Jupiter</fullName>
    </recommendedName>
</protein>
<reference evidence="2" key="1">
    <citation type="submission" date="2022-01" db="EMBL/GenBank/DDBJ databases">
        <authorList>
            <person name="King R."/>
        </authorList>
    </citation>
    <scope>NUCLEOTIDE SEQUENCE</scope>
</reference>
<organism evidence="2 3">
    <name type="scientific">Phyllotreta striolata</name>
    <name type="common">Striped flea beetle</name>
    <name type="synonym">Crioceris striolata</name>
    <dbReference type="NCBI Taxonomy" id="444603"/>
    <lineage>
        <taxon>Eukaryota</taxon>
        <taxon>Metazoa</taxon>
        <taxon>Ecdysozoa</taxon>
        <taxon>Arthropoda</taxon>
        <taxon>Hexapoda</taxon>
        <taxon>Insecta</taxon>
        <taxon>Pterygota</taxon>
        <taxon>Neoptera</taxon>
        <taxon>Endopterygota</taxon>
        <taxon>Coleoptera</taxon>
        <taxon>Polyphaga</taxon>
        <taxon>Cucujiformia</taxon>
        <taxon>Chrysomeloidea</taxon>
        <taxon>Chrysomelidae</taxon>
        <taxon>Galerucinae</taxon>
        <taxon>Alticini</taxon>
        <taxon>Phyllotreta</taxon>
    </lineage>
</organism>
<dbReference type="Proteomes" id="UP001153712">
    <property type="component" value="Chromosome 4"/>
</dbReference>
<accession>A0A9N9TV54</accession>
<feature type="region of interest" description="Disordered" evidence="1">
    <location>
        <begin position="263"/>
        <end position="289"/>
    </location>
</feature>
<feature type="compositionally biased region" description="Basic and acidic residues" evidence="1">
    <location>
        <begin position="136"/>
        <end position="161"/>
    </location>
</feature>
<feature type="compositionally biased region" description="Low complexity" evidence="1">
    <location>
        <begin position="88"/>
        <end position="109"/>
    </location>
</feature>
<keyword evidence="3" id="KW-1185">Reference proteome</keyword>
<feature type="compositionally biased region" description="Basic and acidic residues" evidence="1">
    <location>
        <begin position="214"/>
        <end position="227"/>
    </location>
</feature>
<evidence type="ECO:0000313" key="2">
    <source>
        <dbReference type="EMBL" id="CAG9861023.1"/>
    </source>
</evidence>
<dbReference type="AlphaFoldDB" id="A0A9N9TV54"/>
<name>A0A9N9TV54_PHYSR</name>
<evidence type="ECO:0008006" key="4">
    <source>
        <dbReference type="Google" id="ProtNLM"/>
    </source>
</evidence>
<feature type="compositionally biased region" description="Polar residues" evidence="1">
    <location>
        <begin position="28"/>
        <end position="41"/>
    </location>
</feature>
<sequence length="289" mass="32223">MEVEHPPAVSESNSSDSIPIPVIRENCPETTPSNISTNVNAAASEGSINIPVEQENVKQPTPPVENYQEAGNPMQAQSEPPKENVSPQTHEGQEQIQQQQLHAQSSEAENMQREQISQEQKGHVPSEKPQPPVTIDKAESQPEKIDRRNHSDIFSLKKNENPDTCLFTVGGIPSRPVYRRRDVAPNNVFPEQSNSPSRRVEKKTSKSPVQSPRTDVRNKDRYHEARRPSSSLRNPLTGAGIISNDEYRFRRIRKKDLNQAGNPVLGVGYPEQTTSTPRIPPGGFSHGLW</sequence>
<proteinExistence type="predicted"/>
<feature type="region of interest" description="Disordered" evidence="1">
    <location>
        <begin position="1"/>
        <end position="237"/>
    </location>
</feature>
<dbReference type="OrthoDB" id="6367565at2759"/>
<gene>
    <name evidence="2" type="ORF">PHYEVI_LOCUS7370</name>
</gene>